<feature type="transmembrane region" description="Helical" evidence="1">
    <location>
        <begin position="32"/>
        <end position="50"/>
    </location>
</feature>
<organism evidence="2 3">
    <name type="scientific">Croceifilum oryzae</name>
    <dbReference type="NCBI Taxonomy" id="1553429"/>
    <lineage>
        <taxon>Bacteria</taxon>
        <taxon>Bacillati</taxon>
        <taxon>Bacillota</taxon>
        <taxon>Bacilli</taxon>
        <taxon>Bacillales</taxon>
        <taxon>Thermoactinomycetaceae</taxon>
        <taxon>Croceifilum</taxon>
    </lineage>
</organism>
<dbReference type="GO" id="GO:0006508">
    <property type="term" value="P:proteolysis"/>
    <property type="evidence" value="ECO:0007669"/>
    <property type="project" value="UniProtKB-KW"/>
</dbReference>
<dbReference type="GO" id="GO:0008233">
    <property type="term" value="F:peptidase activity"/>
    <property type="evidence" value="ECO:0007669"/>
    <property type="project" value="UniProtKB-KW"/>
</dbReference>
<gene>
    <name evidence="2" type="ORF">J2Z48_000831</name>
</gene>
<comment type="caution">
    <text evidence="2">The sequence shown here is derived from an EMBL/GenBank/DDBJ whole genome shotgun (WGS) entry which is preliminary data.</text>
</comment>
<proteinExistence type="predicted"/>
<keyword evidence="1" id="KW-1133">Transmembrane helix</keyword>
<reference evidence="2 3" key="1">
    <citation type="submission" date="2023-07" db="EMBL/GenBank/DDBJ databases">
        <title>Genomic Encyclopedia of Type Strains, Phase IV (KMG-IV): sequencing the most valuable type-strain genomes for metagenomic binning, comparative biology and taxonomic classification.</title>
        <authorList>
            <person name="Goeker M."/>
        </authorList>
    </citation>
    <scope>NUCLEOTIDE SEQUENCE [LARGE SCALE GENOMIC DNA]</scope>
    <source>
        <strain evidence="2 3">DSM 46876</strain>
    </source>
</reference>
<evidence type="ECO:0000313" key="2">
    <source>
        <dbReference type="EMBL" id="MDQ0416664.1"/>
    </source>
</evidence>
<dbReference type="AlphaFoldDB" id="A0AAJ1TE04"/>
<dbReference type="Proteomes" id="UP001238450">
    <property type="component" value="Unassembled WGS sequence"/>
</dbReference>
<protein>
    <submittedName>
        <fullName evidence="2">Membrane protein implicated in regulation of membrane protease activity</fullName>
    </submittedName>
</protein>
<evidence type="ECO:0000256" key="1">
    <source>
        <dbReference type="SAM" id="Phobius"/>
    </source>
</evidence>
<keyword evidence="1" id="KW-0472">Membrane</keyword>
<feature type="transmembrane region" description="Helical" evidence="1">
    <location>
        <begin position="7"/>
        <end position="26"/>
    </location>
</feature>
<name>A0AAJ1TE04_9BACL</name>
<dbReference type="EMBL" id="JAUSUV010000003">
    <property type="protein sequence ID" value="MDQ0416664.1"/>
    <property type="molecule type" value="Genomic_DNA"/>
</dbReference>
<feature type="transmembrane region" description="Helical" evidence="1">
    <location>
        <begin position="62"/>
        <end position="84"/>
    </location>
</feature>
<keyword evidence="3" id="KW-1185">Reference proteome</keyword>
<evidence type="ECO:0000313" key="3">
    <source>
        <dbReference type="Proteomes" id="UP001238450"/>
    </source>
</evidence>
<keyword evidence="1" id="KW-0812">Transmembrane</keyword>
<sequence>MKIVKPLIFFTSVLLSIVLMFFLLFVDIHPFWLSYVIAAFLALLATMFWIKFVQNKEEKKLNLTAALLFTFSTATMCLNILMTINLQYT</sequence>
<keyword evidence="2" id="KW-0378">Hydrolase</keyword>
<accession>A0AAJ1TE04</accession>
<keyword evidence="2" id="KW-0645">Protease</keyword>